<organism evidence="7 8">
    <name type="scientific">Cupriavidus pauculus</name>
    <dbReference type="NCBI Taxonomy" id="82633"/>
    <lineage>
        <taxon>Bacteria</taxon>
        <taxon>Pseudomonadati</taxon>
        <taxon>Pseudomonadota</taxon>
        <taxon>Betaproteobacteria</taxon>
        <taxon>Burkholderiales</taxon>
        <taxon>Burkholderiaceae</taxon>
        <taxon>Cupriavidus</taxon>
    </lineage>
</organism>
<dbReference type="SUPFAM" id="SSF53850">
    <property type="entry name" value="Periplasmic binding protein-like II"/>
    <property type="match status" value="1"/>
</dbReference>
<sequence>MLRFRPDGTTCPMKRIGRRNLPAISNLIAFATTARLGSITLAAREMSLTQSAVSKQVSELESFVGLKLVERTPNGVVTTVAGKEYLRRVTRIIDDLDDATADLMAMRGEAGSLNLSVVPSFASFWLLPRLSDFAKSYPEITLNITTRTGIPDLNEEGLDVAIVTNANPPARYGSDLVMGLESYPVCAPSLLNGKGMPSLAEIAELPLLHQSLFPEAWSEFFRAQGDEATLGKCQSKGSHLGGPRYSILSLGFQAAVSGLGCALLPDYLTEQAIEQGQLVKLSDACFRPQQRYYLLYSPDRTEAPGIAAFRRWLLDAAAFQGL</sequence>
<protein>
    <submittedName>
        <fullName evidence="7">LysR family transcriptional regulator</fullName>
    </submittedName>
</protein>
<dbReference type="EMBL" id="CP044067">
    <property type="protein sequence ID" value="QET05180.1"/>
    <property type="molecule type" value="Genomic_DNA"/>
</dbReference>
<evidence type="ECO:0000259" key="6">
    <source>
        <dbReference type="PROSITE" id="PS50931"/>
    </source>
</evidence>
<dbReference type="PRINTS" id="PR00039">
    <property type="entry name" value="HTHLYSR"/>
</dbReference>
<dbReference type="Gene3D" id="3.40.190.10">
    <property type="entry name" value="Periplasmic binding protein-like II"/>
    <property type="match status" value="2"/>
</dbReference>
<evidence type="ECO:0000256" key="1">
    <source>
        <dbReference type="ARBA" id="ARBA00009437"/>
    </source>
</evidence>
<proteinExistence type="inferred from homology"/>
<evidence type="ECO:0000256" key="2">
    <source>
        <dbReference type="ARBA" id="ARBA00023015"/>
    </source>
</evidence>
<evidence type="ECO:0000256" key="3">
    <source>
        <dbReference type="ARBA" id="ARBA00023125"/>
    </source>
</evidence>
<dbReference type="GO" id="GO:0003700">
    <property type="term" value="F:DNA-binding transcription factor activity"/>
    <property type="evidence" value="ECO:0007669"/>
    <property type="project" value="InterPro"/>
</dbReference>
<evidence type="ECO:0000256" key="4">
    <source>
        <dbReference type="ARBA" id="ARBA00023163"/>
    </source>
</evidence>
<dbReference type="Pfam" id="PF03466">
    <property type="entry name" value="LysR_substrate"/>
    <property type="match status" value="1"/>
</dbReference>
<dbReference type="InterPro" id="IPR005119">
    <property type="entry name" value="LysR_subst-bd"/>
</dbReference>
<gene>
    <name evidence="7" type="ORF">FOB72_24405</name>
</gene>
<dbReference type="PROSITE" id="PS50931">
    <property type="entry name" value="HTH_LYSR"/>
    <property type="match status" value="1"/>
</dbReference>
<feature type="transmembrane region" description="Helical" evidence="5">
    <location>
        <begin position="21"/>
        <end position="43"/>
    </location>
</feature>
<keyword evidence="5" id="KW-0472">Membrane</keyword>
<evidence type="ECO:0000313" key="8">
    <source>
        <dbReference type="Proteomes" id="UP000322822"/>
    </source>
</evidence>
<dbReference type="InterPro" id="IPR036390">
    <property type="entry name" value="WH_DNA-bd_sf"/>
</dbReference>
<dbReference type="InterPro" id="IPR000847">
    <property type="entry name" value="LysR_HTH_N"/>
</dbReference>
<accession>A0A5P2HDQ5</accession>
<dbReference type="GO" id="GO:0006351">
    <property type="term" value="P:DNA-templated transcription"/>
    <property type="evidence" value="ECO:0007669"/>
    <property type="project" value="TreeGrafter"/>
</dbReference>
<dbReference type="AlphaFoldDB" id="A0A5P2HDQ5"/>
<dbReference type="SUPFAM" id="SSF46785">
    <property type="entry name" value="Winged helix' DNA-binding domain"/>
    <property type="match status" value="1"/>
</dbReference>
<keyword evidence="5" id="KW-0812">Transmembrane</keyword>
<dbReference type="Pfam" id="PF00126">
    <property type="entry name" value="HTH_1"/>
    <property type="match status" value="1"/>
</dbReference>
<comment type="similarity">
    <text evidence="1">Belongs to the LysR transcriptional regulatory family.</text>
</comment>
<dbReference type="Proteomes" id="UP000322822">
    <property type="component" value="Chromosome 2"/>
</dbReference>
<dbReference type="OrthoDB" id="8956171at2"/>
<dbReference type="PANTHER" id="PTHR30537:SF74">
    <property type="entry name" value="HTH-TYPE TRANSCRIPTIONAL REGULATOR TRPI"/>
    <property type="match status" value="1"/>
</dbReference>
<dbReference type="GO" id="GO:0043565">
    <property type="term" value="F:sequence-specific DNA binding"/>
    <property type="evidence" value="ECO:0007669"/>
    <property type="project" value="TreeGrafter"/>
</dbReference>
<keyword evidence="2" id="KW-0805">Transcription regulation</keyword>
<dbReference type="InterPro" id="IPR058163">
    <property type="entry name" value="LysR-type_TF_proteobact-type"/>
</dbReference>
<keyword evidence="5" id="KW-1133">Transmembrane helix</keyword>
<evidence type="ECO:0000256" key="5">
    <source>
        <dbReference type="SAM" id="Phobius"/>
    </source>
</evidence>
<keyword evidence="4" id="KW-0804">Transcription</keyword>
<name>A0A5P2HDQ5_9BURK</name>
<dbReference type="PANTHER" id="PTHR30537">
    <property type="entry name" value="HTH-TYPE TRANSCRIPTIONAL REGULATOR"/>
    <property type="match status" value="1"/>
</dbReference>
<dbReference type="InterPro" id="IPR036388">
    <property type="entry name" value="WH-like_DNA-bd_sf"/>
</dbReference>
<dbReference type="Gene3D" id="1.10.10.10">
    <property type="entry name" value="Winged helix-like DNA-binding domain superfamily/Winged helix DNA-binding domain"/>
    <property type="match status" value="1"/>
</dbReference>
<keyword evidence="3" id="KW-0238">DNA-binding</keyword>
<reference evidence="7 8" key="1">
    <citation type="submission" date="2019-09" db="EMBL/GenBank/DDBJ databases">
        <title>FDA dAtabase for Regulatory Grade micrObial Sequences (FDA-ARGOS): Supporting development and validation of Infectious Disease Dx tests.</title>
        <authorList>
            <person name="Sciortino C."/>
            <person name="Tallon L."/>
            <person name="Sadzewicz L."/>
            <person name="Vavikolanu K."/>
            <person name="Mehta A."/>
            <person name="Aluvathingal J."/>
            <person name="Nadendla S."/>
            <person name="Nandy P."/>
            <person name="Geyer C."/>
            <person name="Yan Y."/>
            <person name="Sichtig H."/>
        </authorList>
    </citation>
    <scope>NUCLEOTIDE SEQUENCE [LARGE SCALE GENOMIC DNA]</scope>
    <source>
        <strain evidence="7 8">FDAARGOS_664</strain>
    </source>
</reference>
<feature type="domain" description="HTH lysR-type" evidence="6">
    <location>
        <begin position="27"/>
        <end position="79"/>
    </location>
</feature>
<evidence type="ECO:0000313" key="7">
    <source>
        <dbReference type="EMBL" id="QET05180.1"/>
    </source>
</evidence>